<comment type="similarity">
    <text evidence="3">Belongs to the flagella basal body rod proteins family.</text>
</comment>
<evidence type="ECO:0000313" key="10">
    <source>
        <dbReference type="EMBL" id="GGC09966.1"/>
    </source>
</evidence>
<organism evidence="10 11">
    <name type="scientific">Marivita lacus</name>
    <dbReference type="NCBI Taxonomy" id="1323742"/>
    <lineage>
        <taxon>Bacteria</taxon>
        <taxon>Pseudomonadati</taxon>
        <taxon>Pseudomonadota</taxon>
        <taxon>Alphaproteobacteria</taxon>
        <taxon>Rhodobacterales</taxon>
        <taxon>Roseobacteraceae</taxon>
        <taxon>Marivita</taxon>
    </lineage>
</organism>
<evidence type="ECO:0000313" key="11">
    <source>
        <dbReference type="Proteomes" id="UP000645462"/>
    </source>
</evidence>
<dbReference type="SUPFAM" id="SSF64518">
    <property type="entry name" value="Phase 1 flagellin"/>
    <property type="match status" value="1"/>
</dbReference>
<dbReference type="Proteomes" id="UP000645462">
    <property type="component" value="Unassembled WGS sequence"/>
</dbReference>
<comment type="caution">
    <text evidence="10">The sequence shown here is derived from an EMBL/GenBank/DDBJ whole genome shotgun (WGS) entry which is preliminary data.</text>
</comment>
<keyword evidence="10" id="KW-0282">Flagellum</keyword>
<feature type="domain" description="Flagellar basal-body/hook protein C-terminal" evidence="8">
    <location>
        <begin position="426"/>
        <end position="461"/>
    </location>
</feature>
<keyword evidence="10" id="KW-0969">Cilium</keyword>
<dbReference type="InterPro" id="IPR002371">
    <property type="entry name" value="FlgK"/>
</dbReference>
<dbReference type="PANTHER" id="PTHR30033:SF1">
    <property type="entry name" value="FLAGELLAR HOOK-ASSOCIATED PROTEIN 1"/>
    <property type="match status" value="1"/>
</dbReference>
<evidence type="ECO:0000256" key="1">
    <source>
        <dbReference type="ARBA" id="ARBA00004117"/>
    </source>
</evidence>
<dbReference type="Pfam" id="PF00460">
    <property type="entry name" value="Flg_bb_rod"/>
    <property type="match status" value="1"/>
</dbReference>
<evidence type="ECO:0000259" key="9">
    <source>
        <dbReference type="Pfam" id="PF22638"/>
    </source>
</evidence>
<feature type="domain" description="Flagellar hook-associated protein FlgK helical" evidence="9">
    <location>
        <begin position="99"/>
        <end position="298"/>
    </location>
</feature>
<dbReference type="NCBIfam" id="TIGR02492">
    <property type="entry name" value="flgK_ends"/>
    <property type="match status" value="1"/>
</dbReference>
<evidence type="ECO:0000256" key="4">
    <source>
        <dbReference type="ARBA" id="ARBA00016244"/>
    </source>
</evidence>
<proteinExistence type="inferred from homology"/>
<evidence type="ECO:0000256" key="2">
    <source>
        <dbReference type="ARBA" id="ARBA00004613"/>
    </source>
</evidence>
<dbReference type="InterPro" id="IPR001444">
    <property type="entry name" value="Flag_bb_rod_N"/>
</dbReference>
<accession>A0ABQ1KW02</accession>
<gene>
    <name evidence="10" type="ORF">GCM10011363_28260</name>
</gene>
<keyword evidence="10" id="KW-0966">Cell projection</keyword>
<dbReference type="PANTHER" id="PTHR30033">
    <property type="entry name" value="FLAGELLAR HOOK-ASSOCIATED PROTEIN 1"/>
    <property type="match status" value="1"/>
</dbReference>
<name>A0ABQ1KW02_9RHOB</name>
<evidence type="ECO:0000256" key="3">
    <source>
        <dbReference type="ARBA" id="ARBA00009677"/>
    </source>
</evidence>
<dbReference type="Pfam" id="PF22638">
    <property type="entry name" value="FlgK_D1"/>
    <property type="match status" value="1"/>
</dbReference>
<evidence type="ECO:0000259" key="7">
    <source>
        <dbReference type="Pfam" id="PF00460"/>
    </source>
</evidence>
<evidence type="ECO:0000256" key="5">
    <source>
        <dbReference type="ARBA" id="ARBA00022525"/>
    </source>
</evidence>
<keyword evidence="11" id="KW-1185">Reference proteome</keyword>
<dbReference type="EMBL" id="BMFC01000007">
    <property type="protein sequence ID" value="GGC09966.1"/>
    <property type="molecule type" value="Genomic_DNA"/>
</dbReference>
<dbReference type="RefSeq" id="WP_188482702.1">
    <property type="nucleotide sequence ID" value="NZ_BMFC01000007.1"/>
</dbReference>
<reference evidence="11" key="1">
    <citation type="journal article" date="2019" name="Int. J. Syst. Evol. Microbiol.">
        <title>The Global Catalogue of Microorganisms (GCM) 10K type strain sequencing project: providing services to taxonomists for standard genome sequencing and annotation.</title>
        <authorList>
            <consortium name="The Broad Institute Genomics Platform"/>
            <consortium name="The Broad Institute Genome Sequencing Center for Infectious Disease"/>
            <person name="Wu L."/>
            <person name="Ma J."/>
        </authorList>
    </citation>
    <scope>NUCLEOTIDE SEQUENCE [LARGE SCALE GENOMIC DNA]</scope>
    <source>
        <strain evidence="11">CGMCC 1.12478</strain>
    </source>
</reference>
<keyword evidence="6" id="KW-0975">Bacterial flagellum</keyword>
<dbReference type="Pfam" id="PF06429">
    <property type="entry name" value="Flg_bbr_C"/>
    <property type="match status" value="1"/>
</dbReference>
<dbReference type="InterPro" id="IPR053927">
    <property type="entry name" value="FlgK_helical"/>
</dbReference>
<comment type="subcellular location">
    <subcellularLocation>
        <location evidence="1">Bacterial flagellum basal body</location>
    </subcellularLocation>
    <subcellularLocation>
        <location evidence="2">Secreted</location>
    </subcellularLocation>
</comment>
<dbReference type="InterPro" id="IPR010930">
    <property type="entry name" value="Flg_bb/hook_C_dom"/>
</dbReference>
<feature type="domain" description="Flagellar basal body rod protein N-terminal" evidence="7">
    <location>
        <begin position="7"/>
        <end position="37"/>
    </location>
</feature>
<sequence>MSLSTALNIASSGLGAAALKTGVTSQNIANADRPGFTRKSVSTITTASGQVRAGSIDRSVDAMLTRLDRAGKSKLAAHATVAEGISAYTSHLGQPSDATSPAAHVEKLRAALATLAGFPDQEAAQLQVVSMAKAAASNLRDLSGTLDSVAREVDLNLRYDVTAVNDAMQELAQLNRRVGTPTEPLDETRRADRMGELVDIVSEYMDIQTVTTGQGVVNLYTASGVELVVRDKVFDVSYDGTSGTLRAGTVDITLGVPGRALTGGTLAGLIELNNRMVPAFRDQLDGMAAALVQGFEAANPIAPGGRGLFTDAGGVFSAALQPGLAGRLTVNAALDPDFGGNPSLLQSGGLPGVPASDASRIDAMTQVFSQVVTVDTGGLGTTLTLADLAPTLVGNQQRVRANAEAAATTSRTASDTVSAARGNFEGVNIDDEMQKLLLVQQSYAANAKVLTTVTNMLDTLLAAV</sequence>
<protein>
    <recommendedName>
        <fullName evidence="4">Flagellar hook-associated protein 1</fullName>
    </recommendedName>
</protein>
<evidence type="ECO:0000259" key="8">
    <source>
        <dbReference type="Pfam" id="PF06429"/>
    </source>
</evidence>
<evidence type="ECO:0000256" key="6">
    <source>
        <dbReference type="ARBA" id="ARBA00023143"/>
    </source>
</evidence>
<keyword evidence="5" id="KW-0964">Secreted</keyword>